<keyword evidence="3 10" id="KW-0430">Lectin</keyword>
<dbReference type="SUPFAM" id="SSF81321">
    <property type="entry name" value="Family A G protein-coupled receptor-like"/>
    <property type="match status" value="1"/>
</dbReference>
<dbReference type="EMBL" id="SCEB01214263">
    <property type="protein sequence ID" value="RXM36324.1"/>
    <property type="molecule type" value="Genomic_DNA"/>
</dbReference>
<dbReference type="SMART" id="SM00908">
    <property type="entry name" value="Gal-bind_lectin"/>
    <property type="match status" value="1"/>
</dbReference>
<evidence type="ECO:0000256" key="1">
    <source>
        <dbReference type="ARBA" id="ARBA00004141"/>
    </source>
</evidence>
<keyword evidence="6 11" id="KW-0472">Membrane</keyword>
<dbReference type="GO" id="GO:0005886">
    <property type="term" value="C:plasma membrane"/>
    <property type="evidence" value="ECO:0007669"/>
    <property type="project" value="TreeGrafter"/>
</dbReference>
<dbReference type="InterPro" id="IPR013320">
    <property type="entry name" value="ConA-like_dom_sf"/>
</dbReference>
<proteinExistence type="inferred from homology"/>
<reference evidence="14 15" key="1">
    <citation type="submission" date="2019-01" db="EMBL/GenBank/DDBJ databases">
        <title>Draft Genome and Complete Hox-Cluster Characterization of the Sterlet Sturgeon (Acipenser ruthenus).</title>
        <authorList>
            <person name="Wei Q."/>
        </authorList>
    </citation>
    <scope>NUCLEOTIDE SEQUENCE [LARGE SCALE GENOMIC DNA]</scope>
    <source>
        <strain evidence="14">WHYD16114868_AA</strain>
        <tissue evidence="14">Blood</tissue>
    </source>
</reference>
<dbReference type="GO" id="GO:0004930">
    <property type="term" value="F:G protein-coupled receptor activity"/>
    <property type="evidence" value="ECO:0007669"/>
    <property type="project" value="UniProtKB-KW"/>
</dbReference>
<sequence length="513" mass="58534">MALLARVAISYLFAVTIVINSFEINFLCDRDDRVAFHFNPRFPESDIVCNSFVSNRWGKEERCTNFPFGPQEPFMKFLKLLPDGNFSLGALGNLSHDLLLYKGAELENILLLTIKEPTTIALTVMYLVSFVVGFIGNIMSIKVLTNKRSKRMSGVSATRALLINLAICDLMVVCICMPVTLGHKIYTAWVYGDFLCRAVPFTQAVSVAASVLSLTVISVNRYYSVHNPLNARSFFTWRKIFWAIVIVWVLSSGICLPLIFMNKRDEIRLIEDLPFVFPICREIWPHAKLKQAYNCLLFCALYCLPVTFNLIISFLTGRKLWSTPTHFKKFDSRNQSLPPSRLNNRKNIAKMVVALVLLFAISWLPLYMVDIWIDFSTPDSHREETPPPWILQLRPFAQWLGLTNSSLNPICYCFVGDLYRSAKEMKSRYHSRIVSLFSFSLSEDSPASTIPKLLSYKRPAHVMRKDSTCNTSVDIHISRTTICETTLNSCQPVTLHTFSARRHSLVQCDQTKL</sequence>
<dbReference type="Gene3D" id="1.20.1070.10">
    <property type="entry name" value="Rhodopsin 7-helix transmembrane proteins"/>
    <property type="match status" value="1"/>
</dbReference>
<evidence type="ECO:0000313" key="14">
    <source>
        <dbReference type="EMBL" id="RXM36324.1"/>
    </source>
</evidence>
<evidence type="ECO:0000256" key="9">
    <source>
        <dbReference type="RuleBase" id="RU000688"/>
    </source>
</evidence>
<organism evidence="14 15">
    <name type="scientific">Acipenser ruthenus</name>
    <name type="common">Sterlet sturgeon</name>
    <dbReference type="NCBI Taxonomy" id="7906"/>
    <lineage>
        <taxon>Eukaryota</taxon>
        <taxon>Metazoa</taxon>
        <taxon>Chordata</taxon>
        <taxon>Craniata</taxon>
        <taxon>Vertebrata</taxon>
        <taxon>Euteleostomi</taxon>
        <taxon>Actinopterygii</taxon>
        <taxon>Chondrostei</taxon>
        <taxon>Acipenseriformes</taxon>
        <taxon>Acipenseridae</taxon>
        <taxon>Acipenser</taxon>
    </lineage>
</organism>
<dbReference type="Proteomes" id="UP000289886">
    <property type="component" value="Unassembled WGS sequence"/>
</dbReference>
<dbReference type="PROSITE" id="PS50262">
    <property type="entry name" value="G_PROTEIN_RECEP_F1_2"/>
    <property type="match status" value="1"/>
</dbReference>
<feature type="domain" description="G-protein coupled receptors family 1 profile" evidence="12">
    <location>
        <begin position="136"/>
        <end position="412"/>
    </location>
</feature>
<dbReference type="InterPro" id="IPR000276">
    <property type="entry name" value="GPCR_Rhodpsn"/>
</dbReference>
<evidence type="ECO:0000313" key="15">
    <source>
        <dbReference type="Proteomes" id="UP000289886"/>
    </source>
</evidence>
<evidence type="ECO:0000256" key="7">
    <source>
        <dbReference type="ARBA" id="ARBA00023170"/>
    </source>
</evidence>
<feature type="transmembrane region" description="Helical" evidence="11">
    <location>
        <begin position="120"/>
        <end position="139"/>
    </location>
</feature>
<feature type="transmembrane region" description="Helical" evidence="11">
    <location>
        <begin position="160"/>
        <end position="181"/>
    </location>
</feature>
<dbReference type="AlphaFoldDB" id="A0A444UMG9"/>
<dbReference type="GO" id="GO:0030246">
    <property type="term" value="F:carbohydrate binding"/>
    <property type="evidence" value="ECO:0007669"/>
    <property type="project" value="UniProtKB-UniRule"/>
</dbReference>
<protein>
    <recommendedName>
        <fullName evidence="10">Galectin</fullName>
    </recommendedName>
</protein>
<feature type="transmembrane region" description="Helical" evidence="11">
    <location>
        <begin position="291"/>
        <end position="312"/>
    </location>
</feature>
<comment type="subcellular location">
    <subcellularLocation>
        <location evidence="1">Membrane</location>
        <topology evidence="1">Multi-pass membrane protein</topology>
    </subcellularLocation>
</comment>
<dbReference type="SUPFAM" id="SSF49899">
    <property type="entry name" value="Concanavalin A-like lectins/glucanases"/>
    <property type="match status" value="1"/>
</dbReference>
<dbReference type="InterPro" id="IPR001079">
    <property type="entry name" value="Galectin_CRD"/>
</dbReference>
<dbReference type="PANTHER" id="PTHR45695:SF36">
    <property type="entry name" value="G-PROTEIN COUPLED RECEPTORS FAMILY 1 PROFILE DOMAIN-CONTAINING PROTEIN"/>
    <property type="match status" value="1"/>
</dbReference>
<dbReference type="Gene3D" id="2.60.120.200">
    <property type="match status" value="1"/>
</dbReference>
<dbReference type="PANTHER" id="PTHR45695">
    <property type="entry name" value="LEUCOKININ RECEPTOR-RELATED"/>
    <property type="match status" value="1"/>
</dbReference>
<evidence type="ECO:0000259" key="13">
    <source>
        <dbReference type="PROSITE" id="PS51304"/>
    </source>
</evidence>
<feature type="transmembrane region" description="Helical" evidence="11">
    <location>
        <begin position="240"/>
        <end position="260"/>
    </location>
</feature>
<dbReference type="PROSITE" id="PS00237">
    <property type="entry name" value="G_PROTEIN_RECEP_F1_1"/>
    <property type="match status" value="1"/>
</dbReference>
<evidence type="ECO:0000256" key="8">
    <source>
        <dbReference type="ARBA" id="ARBA00023224"/>
    </source>
</evidence>
<keyword evidence="15" id="KW-1185">Reference proteome</keyword>
<dbReference type="SMART" id="SM00276">
    <property type="entry name" value="GLECT"/>
    <property type="match status" value="1"/>
</dbReference>
<keyword evidence="2 9" id="KW-0812">Transmembrane</keyword>
<keyword evidence="4 11" id="KW-1133">Transmembrane helix</keyword>
<dbReference type="PROSITE" id="PS51304">
    <property type="entry name" value="GALECTIN"/>
    <property type="match status" value="1"/>
</dbReference>
<keyword evidence="8 9" id="KW-0807">Transducer</keyword>
<evidence type="ECO:0000256" key="4">
    <source>
        <dbReference type="ARBA" id="ARBA00022989"/>
    </source>
</evidence>
<dbReference type="CDD" id="cd00070">
    <property type="entry name" value="GLECT"/>
    <property type="match status" value="1"/>
</dbReference>
<evidence type="ECO:0000256" key="5">
    <source>
        <dbReference type="ARBA" id="ARBA00023040"/>
    </source>
</evidence>
<dbReference type="Pfam" id="PF00001">
    <property type="entry name" value="7tm_1"/>
    <property type="match status" value="1"/>
</dbReference>
<evidence type="ECO:0000256" key="6">
    <source>
        <dbReference type="ARBA" id="ARBA00023136"/>
    </source>
</evidence>
<feature type="domain" description="Galectin" evidence="13">
    <location>
        <begin position="1"/>
        <end position="123"/>
    </location>
</feature>
<comment type="similarity">
    <text evidence="9">Belongs to the G-protein coupled receptor 1 family.</text>
</comment>
<evidence type="ECO:0000256" key="11">
    <source>
        <dbReference type="SAM" id="Phobius"/>
    </source>
</evidence>
<dbReference type="CDD" id="cd14993">
    <property type="entry name" value="7tmA_CCKR-like"/>
    <property type="match status" value="1"/>
</dbReference>
<name>A0A444UMG9_ACIRT</name>
<feature type="transmembrane region" description="Helical" evidence="11">
    <location>
        <begin position="201"/>
        <end position="219"/>
    </location>
</feature>
<keyword evidence="5 9" id="KW-0297">G-protein coupled receptor</keyword>
<feature type="transmembrane region" description="Helical" evidence="11">
    <location>
        <begin position="351"/>
        <end position="373"/>
    </location>
</feature>
<evidence type="ECO:0000256" key="3">
    <source>
        <dbReference type="ARBA" id="ARBA00022734"/>
    </source>
</evidence>
<evidence type="ECO:0000256" key="10">
    <source>
        <dbReference type="RuleBase" id="RU102079"/>
    </source>
</evidence>
<evidence type="ECO:0000256" key="2">
    <source>
        <dbReference type="ARBA" id="ARBA00022692"/>
    </source>
</evidence>
<keyword evidence="7 9" id="KW-0675">Receptor</keyword>
<dbReference type="Pfam" id="PF00337">
    <property type="entry name" value="Gal-bind_lectin"/>
    <property type="match status" value="1"/>
</dbReference>
<accession>A0A444UMG9</accession>
<dbReference type="InterPro" id="IPR017452">
    <property type="entry name" value="GPCR_Rhodpsn_7TM"/>
</dbReference>
<gene>
    <name evidence="14" type="ORF">EOD39_3575</name>
</gene>
<evidence type="ECO:0000259" key="12">
    <source>
        <dbReference type="PROSITE" id="PS50262"/>
    </source>
</evidence>
<comment type="caution">
    <text evidence="14">The sequence shown here is derived from an EMBL/GenBank/DDBJ whole genome shotgun (WGS) entry which is preliminary data.</text>
</comment>
<dbReference type="PRINTS" id="PR00237">
    <property type="entry name" value="GPCRRHODOPSN"/>
</dbReference>